<gene>
    <name evidence="3" type="ORF">PIB30_047523</name>
</gene>
<evidence type="ECO:0000313" key="3">
    <source>
        <dbReference type="EMBL" id="MED6208672.1"/>
    </source>
</evidence>
<evidence type="ECO:0000313" key="4">
    <source>
        <dbReference type="Proteomes" id="UP001341840"/>
    </source>
</evidence>
<proteinExistence type="predicted"/>
<dbReference type="EMBL" id="JASCZI010241960">
    <property type="protein sequence ID" value="MED6208672.1"/>
    <property type="molecule type" value="Genomic_DNA"/>
</dbReference>
<name>A0ABU6YFJ0_9FABA</name>
<dbReference type="PANTHER" id="PTHR33184">
    <property type="entry name" value="PROTEIN TAPETUM DETERMINANT 1-LIKE-RELATED"/>
    <property type="match status" value="1"/>
</dbReference>
<keyword evidence="1 2" id="KW-0732">Signal</keyword>
<reference evidence="3 4" key="1">
    <citation type="journal article" date="2023" name="Plants (Basel)">
        <title>Bridging the Gap: Combining Genomics and Transcriptomics Approaches to Understand Stylosanthes scabra, an Orphan Legume from the Brazilian Caatinga.</title>
        <authorList>
            <person name="Ferreira-Neto J.R.C."/>
            <person name="da Silva M.D."/>
            <person name="Binneck E."/>
            <person name="de Melo N.F."/>
            <person name="da Silva R.H."/>
            <person name="de Melo A.L.T.M."/>
            <person name="Pandolfi V."/>
            <person name="Bustamante F.O."/>
            <person name="Brasileiro-Vidal A.C."/>
            <person name="Benko-Iseppon A.M."/>
        </authorList>
    </citation>
    <scope>NUCLEOTIDE SEQUENCE [LARGE SCALE GENOMIC DNA]</scope>
    <source>
        <tissue evidence="3">Leaves</tissue>
    </source>
</reference>
<keyword evidence="4" id="KW-1185">Reference proteome</keyword>
<dbReference type="Pfam" id="PF24068">
    <property type="entry name" value="TPD1_C"/>
    <property type="match status" value="1"/>
</dbReference>
<dbReference type="PANTHER" id="PTHR33184:SF72">
    <property type="entry name" value="BETA-1,3-N-ACETYLGLUCOSAMINYLTRANSFERASE FAMILY PROTEIN"/>
    <property type="match status" value="1"/>
</dbReference>
<dbReference type="InterPro" id="IPR040361">
    <property type="entry name" value="TPD1"/>
</dbReference>
<sequence length="127" mass="13963">MAGMSMKIMSIVLFLALVSQCNGNMCEEGDVSGLNITQTKTGRQVHGINEWQVDIITHCLCSYSDVVLNCSGFKTLEPIDPSLLRIQGKHCILKQEIFAYPLSSASFKYAWNTSFPLNALSARTACP</sequence>
<evidence type="ECO:0000256" key="1">
    <source>
        <dbReference type="ARBA" id="ARBA00022729"/>
    </source>
</evidence>
<feature type="chain" id="PRO_5045726527" evidence="2">
    <location>
        <begin position="24"/>
        <end position="127"/>
    </location>
</feature>
<feature type="signal peptide" evidence="2">
    <location>
        <begin position="1"/>
        <end position="23"/>
    </location>
</feature>
<evidence type="ECO:0000256" key="2">
    <source>
        <dbReference type="SAM" id="SignalP"/>
    </source>
</evidence>
<accession>A0ABU6YFJ0</accession>
<comment type="caution">
    <text evidence="3">The sequence shown here is derived from an EMBL/GenBank/DDBJ whole genome shotgun (WGS) entry which is preliminary data.</text>
</comment>
<dbReference type="Proteomes" id="UP001341840">
    <property type="component" value="Unassembled WGS sequence"/>
</dbReference>
<organism evidence="3 4">
    <name type="scientific">Stylosanthes scabra</name>
    <dbReference type="NCBI Taxonomy" id="79078"/>
    <lineage>
        <taxon>Eukaryota</taxon>
        <taxon>Viridiplantae</taxon>
        <taxon>Streptophyta</taxon>
        <taxon>Embryophyta</taxon>
        <taxon>Tracheophyta</taxon>
        <taxon>Spermatophyta</taxon>
        <taxon>Magnoliopsida</taxon>
        <taxon>eudicotyledons</taxon>
        <taxon>Gunneridae</taxon>
        <taxon>Pentapetalae</taxon>
        <taxon>rosids</taxon>
        <taxon>fabids</taxon>
        <taxon>Fabales</taxon>
        <taxon>Fabaceae</taxon>
        <taxon>Papilionoideae</taxon>
        <taxon>50 kb inversion clade</taxon>
        <taxon>dalbergioids sensu lato</taxon>
        <taxon>Dalbergieae</taxon>
        <taxon>Pterocarpus clade</taxon>
        <taxon>Stylosanthes</taxon>
    </lineage>
</organism>
<protein>
    <submittedName>
        <fullName evidence="3">Uncharacterized protein</fullName>
    </submittedName>
</protein>